<dbReference type="AlphaFoldDB" id="A0A2V4MMR1"/>
<dbReference type="EMBL" id="QFVT01000004">
    <property type="protein sequence ID" value="PYC47995.1"/>
    <property type="molecule type" value="Genomic_DNA"/>
</dbReference>
<dbReference type="Gene3D" id="3.90.1340.10">
    <property type="entry name" value="Phage tail collar domain"/>
    <property type="match status" value="1"/>
</dbReference>
<evidence type="ECO:0000313" key="3">
    <source>
        <dbReference type="Proteomes" id="UP000248012"/>
    </source>
</evidence>
<gene>
    <name evidence="2" type="ORF">DI396_07900</name>
</gene>
<dbReference type="Pfam" id="PF07484">
    <property type="entry name" value="Collar"/>
    <property type="match status" value="1"/>
</dbReference>
<feature type="domain" description="Phage tail collar" evidence="1">
    <location>
        <begin position="8"/>
        <end position="63"/>
    </location>
</feature>
<dbReference type="InterPro" id="IPR037053">
    <property type="entry name" value="Phage_tail_collar_dom_sf"/>
</dbReference>
<name>A0A2V4MMR1_9RHOB</name>
<evidence type="ECO:0000259" key="1">
    <source>
        <dbReference type="Pfam" id="PF07484"/>
    </source>
</evidence>
<sequence>MSEPFIAEIRIFAGSFAPRGWAFCDGQLLPVANNTALFSLIGTTYGGDGRSTTALPNLQGRAPMHPGRGPCLRSRRLGEKTGVETVTLTEAQIPSHTHTLRATTDTADTNVAPDTTTSLAQPGGFPPHPIYQTNTSTNLVDMAEQSMSSAGGGQAHTNLQPFLVMNFIIALAGLYPSRG</sequence>
<dbReference type="Proteomes" id="UP000248012">
    <property type="component" value="Unassembled WGS sequence"/>
</dbReference>
<dbReference type="RefSeq" id="WP_110795645.1">
    <property type="nucleotide sequence ID" value="NZ_KZ826483.1"/>
</dbReference>
<protein>
    <submittedName>
        <fullName evidence="2">Phage tail protein</fullName>
    </submittedName>
</protein>
<accession>A0A2V4MMR1</accession>
<evidence type="ECO:0000313" key="2">
    <source>
        <dbReference type="EMBL" id="PYC47995.1"/>
    </source>
</evidence>
<dbReference type="SUPFAM" id="SSF88874">
    <property type="entry name" value="Receptor-binding domain of short tail fibre protein gp12"/>
    <property type="match status" value="1"/>
</dbReference>
<organism evidence="2 3">
    <name type="scientific">Litorivita pollutaquae</name>
    <dbReference type="NCBI Taxonomy" id="2200892"/>
    <lineage>
        <taxon>Bacteria</taxon>
        <taxon>Pseudomonadati</taxon>
        <taxon>Pseudomonadota</taxon>
        <taxon>Alphaproteobacteria</taxon>
        <taxon>Rhodobacterales</taxon>
        <taxon>Paracoccaceae</taxon>
        <taxon>Litorivita</taxon>
    </lineage>
</organism>
<dbReference type="OrthoDB" id="9810174at2"/>
<reference evidence="2 3" key="1">
    <citation type="submission" date="2018-05" db="EMBL/GenBank/DDBJ databases">
        <title>Oceanovita maritima gen. nov., sp. nov., a marine bacterium in the family Rhodobacteraceae isolated from surface seawater of Lundu port Xiamen, China.</title>
        <authorList>
            <person name="Hetharua B.H."/>
            <person name="Min D."/>
            <person name="Liao H."/>
            <person name="Tian Y."/>
        </authorList>
    </citation>
    <scope>NUCLEOTIDE SEQUENCE [LARGE SCALE GENOMIC DNA]</scope>
    <source>
        <strain evidence="2 3">FSX-11</strain>
    </source>
</reference>
<keyword evidence="3" id="KW-1185">Reference proteome</keyword>
<proteinExistence type="predicted"/>
<dbReference type="InterPro" id="IPR011083">
    <property type="entry name" value="Phage_tail_collar_dom"/>
</dbReference>
<comment type="caution">
    <text evidence="2">The sequence shown here is derived from an EMBL/GenBank/DDBJ whole genome shotgun (WGS) entry which is preliminary data.</text>
</comment>